<gene>
    <name evidence="1" type="ORF">METZ01_LOCUS251698</name>
</gene>
<proteinExistence type="predicted"/>
<protein>
    <submittedName>
        <fullName evidence="1">Uncharacterized protein</fullName>
    </submittedName>
</protein>
<dbReference type="AlphaFoldDB" id="A0A382IGJ8"/>
<evidence type="ECO:0000313" key="1">
    <source>
        <dbReference type="EMBL" id="SVB98844.1"/>
    </source>
</evidence>
<name>A0A382IGJ8_9ZZZZ</name>
<dbReference type="EMBL" id="UINC01067306">
    <property type="protein sequence ID" value="SVB98844.1"/>
    <property type="molecule type" value="Genomic_DNA"/>
</dbReference>
<reference evidence="1" key="1">
    <citation type="submission" date="2018-05" db="EMBL/GenBank/DDBJ databases">
        <authorList>
            <person name="Lanie J.A."/>
            <person name="Ng W.-L."/>
            <person name="Kazmierczak K.M."/>
            <person name="Andrzejewski T.M."/>
            <person name="Davidsen T.M."/>
            <person name="Wayne K.J."/>
            <person name="Tettelin H."/>
            <person name="Glass J.I."/>
            <person name="Rusch D."/>
            <person name="Podicherti R."/>
            <person name="Tsui H.-C.T."/>
            <person name="Winkler M.E."/>
        </authorList>
    </citation>
    <scope>NUCLEOTIDE SEQUENCE</scope>
</reference>
<organism evidence="1">
    <name type="scientific">marine metagenome</name>
    <dbReference type="NCBI Taxonomy" id="408172"/>
    <lineage>
        <taxon>unclassified sequences</taxon>
        <taxon>metagenomes</taxon>
        <taxon>ecological metagenomes</taxon>
    </lineage>
</organism>
<feature type="non-terminal residue" evidence="1">
    <location>
        <position position="60"/>
    </location>
</feature>
<sequence length="60" mass="6595">MRVAKPGRAQARRELVVQVIAGMTTTIEMGASQCLLSKQNCFNNAININGPTVRLQYCLD</sequence>
<accession>A0A382IGJ8</accession>